<dbReference type="Proteomes" id="UP000218209">
    <property type="component" value="Unassembled WGS sequence"/>
</dbReference>
<evidence type="ECO:0000313" key="3">
    <source>
        <dbReference type="Proteomes" id="UP000218209"/>
    </source>
</evidence>
<keyword evidence="3" id="KW-1185">Reference proteome</keyword>
<evidence type="ECO:0000256" key="1">
    <source>
        <dbReference type="SAM" id="MobiDB-lite"/>
    </source>
</evidence>
<feature type="region of interest" description="Disordered" evidence="1">
    <location>
        <begin position="1"/>
        <end position="132"/>
    </location>
</feature>
<organism evidence="2 3">
    <name type="scientific">Porphyra umbilicalis</name>
    <name type="common">Purple laver</name>
    <name type="synonym">Red alga</name>
    <dbReference type="NCBI Taxonomy" id="2786"/>
    <lineage>
        <taxon>Eukaryota</taxon>
        <taxon>Rhodophyta</taxon>
        <taxon>Bangiophyceae</taxon>
        <taxon>Bangiales</taxon>
        <taxon>Bangiaceae</taxon>
        <taxon>Porphyra</taxon>
    </lineage>
</organism>
<gene>
    <name evidence="2" type="ORF">BU14_0485s0002</name>
</gene>
<sequence length="132" mass="13829">MTALDGPTRAAGGATPPPQRRRPLRELGGLTSNASVKPGSVVAGGRSRAIADTSHGGQPGRSAPRWAPTAATDGGSTCTTVQKRAVRRVGGPGPEASAGGVRPVGGCHFSPPPRPHYRRRRRRCHPHRQPRR</sequence>
<evidence type="ECO:0000313" key="2">
    <source>
        <dbReference type="EMBL" id="OSX71962.1"/>
    </source>
</evidence>
<protein>
    <submittedName>
        <fullName evidence="2">Uncharacterized protein</fullName>
    </submittedName>
</protein>
<name>A0A1X6NTM3_PORUM</name>
<feature type="compositionally biased region" description="Basic residues" evidence="1">
    <location>
        <begin position="115"/>
        <end position="132"/>
    </location>
</feature>
<dbReference type="AlphaFoldDB" id="A0A1X6NTM3"/>
<accession>A0A1X6NTM3</accession>
<reference evidence="2 3" key="1">
    <citation type="submission" date="2017-03" db="EMBL/GenBank/DDBJ databases">
        <title>WGS assembly of Porphyra umbilicalis.</title>
        <authorList>
            <person name="Brawley S.H."/>
            <person name="Blouin N.A."/>
            <person name="Ficko-Blean E."/>
            <person name="Wheeler G.L."/>
            <person name="Lohr M."/>
            <person name="Goodson H.V."/>
            <person name="Jenkins J.W."/>
            <person name="Blaby-Haas C.E."/>
            <person name="Helliwell K.E."/>
            <person name="Chan C."/>
            <person name="Marriage T."/>
            <person name="Bhattacharya D."/>
            <person name="Klein A.S."/>
            <person name="Badis Y."/>
            <person name="Brodie J."/>
            <person name="Cao Y."/>
            <person name="Collen J."/>
            <person name="Dittami S.M."/>
            <person name="Gachon C.M."/>
            <person name="Green B.R."/>
            <person name="Karpowicz S."/>
            <person name="Kim J.W."/>
            <person name="Kudahl U."/>
            <person name="Lin S."/>
            <person name="Michel G."/>
            <person name="Mittag M."/>
            <person name="Olson B.J."/>
            <person name="Pangilinan J."/>
            <person name="Peng Y."/>
            <person name="Qiu H."/>
            <person name="Shu S."/>
            <person name="Singer J.T."/>
            <person name="Smith A.G."/>
            <person name="Sprecher B.N."/>
            <person name="Wagner V."/>
            <person name="Wang W."/>
            <person name="Wang Z.-Y."/>
            <person name="Yan J."/>
            <person name="Yarish C."/>
            <person name="Zoeuner-Riek S."/>
            <person name="Zhuang Y."/>
            <person name="Zou Y."/>
            <person name="Lindquist E.A."/>
            <person name="Grimwood J."/>
            <person name="Barry K."/>
            <person name="Rokhsar D.S."/>
            <person name="Schmutz J."/>
            <person name="Stiller J.W."/>
            <person name="Grossman A.R."/>
            <person name="Prochnik S.E."/>
        </authorList>
    </citation>
    <scope>NUCLEOTIDE SEQUENCE [LARGE SCALE GENOMIC DNA]</scope>
    <source>
        <strain evidence="2">4086291</strain>
    </source>
</reference>
<dbReference type="EMBL" id="KV919095">
    <property type="protein sequence ID" value="OSX71962.1"/>
    <property type="molecule type" value="Genomic_DNA"/>
</dbReference>
<feature type="compositionally biased region" description="Low complexity" evidence="1">
    <location>
        <begin position="1"/>
        <end position="14"/>
    </location>
</feature>
<proteinExistence type="predicted"/>